<dbReference type="InterPro" id="IPR032708">
    <property type="entry name" value="McjB_C"/>
</dbReference>
<organism evidence="2 3">
    <name type="scientific">Longibacter salinarum</name>
    <dbReference type="NCBI Taxonomy" id="1850348"/>
    <lineage>
        <taxon>Bacteria</taxon>
        <taxon>Pseudomonadati</taxon>
        <taxon>Rhodothermota</taxon>
        <taxon>Rhodothermia</taxon>
        <taxon>Rhodothermales</taxon>
        <taxon>Salisaetaceae</taxon>
        <taxon>Longibacter</taxon>
    </lineage>
</organism>
<name>A0A2A8CZF0_9BACT</name>
<dbReference type="EMBL" id="PDEQ01000003">
    <property type="protein sequence ID" value="PEN14004.1"/>
    <property type="molecule type" value="Genomic_DNA"/>
</dbReference>
<feature type="domain" description="Microcin J25-processing protein McjB C-terminal" evidence="1">
    <location>
        <begin position="33"/>
        <end position="143"/>
    </location>
</feature>
<comment type="caution">
    <text evidence="2">The sequence shown here is derived from an EMBL/GenBank/DDBJ whole genome shotgun (WGS) entry which is preliminary data.</text>
</comment>
<proteinExistence type="predicted"/>
<reference evidence="2 3" key="1">
    <citation type="submission" date="2017-10" db="EMBL/GenBank/DDBJ databases">
        <title>Draft genome of Longibacter Salinarum.</title>
        <authorList>
            <person name="Goh K.M."/>
            <person name="Shamsir M.S."/>
            <person name="Lim S.W."/>
        </authorList>
    </citation>
    <scope>NUCLEOTIDE SEQUENCE [LARGE SCALE GENOMIC DNA]</scope>
    <source>
        <strain evidence="2 3">KCTC 52045</strain>
    </source>
</reference>
<dbReference type="Pfam" id="PF13471">
    <property type="entry name" value="Transglut_core3"/>
    <property type="match status" value="1"/>
</dbReference>
<dbReference type="OrthoDB" id="671090at2"/>
<dbReference type="InterPro" id="IPR053521">
    <property type="entry name" value="McjB-like"/>
</dbReference>
<dbReference type="AlphaFoldDB" id="A0A2A8CZF0"/>
<dbReference type="NCBIfam" id="NF033537">
    <property type="entry name" value="lasso_biosyn_B2"/>
    <property type="match status" value="1"/>
</dbReference>
<protein>
    <recommendedName>
        <fullName evidence="1">Microcin J25-processing protein McjB C-terminal domain-containing protein</fullName>
    </recommendedName>
</protein>
<evidence type="ECO:0000259" key="1">
    <source>
        <dbReference type="Pfam" id="PF13471"/>
    </source>
</evidence>
<sequence length="153" mass="17654">MTRLISTSRLRRLVSRFRRRSWAERMALAEAFVVVPAAWAALRLVSFRRLLRTTRPPDGHVQWTAQHQRVCWAVQAVAKRWFPSRPCLVQALAALWLLRPRGVRPDLFLGVVREDGLFRAHAWLEVDGDVVLGGRRSPDVFQPFPPLVHSPYV</sequence>
<gene>
    <name evidence="2" type="ORF">CRI94_08110</name>
</gene>
<evidence type="ECO:0000313" key="3">
    <source>
        <dbReference type="Proteomes" id="UP000220102"/>
    </source>
</evidence>
<keyword evidence="3" id="KW-1185">Reference proteome</keyword>
<dbReference type="Proteomes" id="UP000220102">
    <property type="component" value="Unassembled WGS sequence"/>
</dbReference>
<accession>A0A2A8CZF0</accession>
<dbReference type="RefSeq" id="WP_098075167.1">
    <property type="nucleotide sequence ID" value="NZ_PDEQ01000003.1"/>
</dbReference>
<evidence type="ECO:0000313" key="2">
    <source>
        <dbReference type="EMBL" id="PEN14004.1"/>
    </source>
</evidence>